<dbReference type="Gene3D" id="4.10.410.40">
    <property type="match status" value="1"/>
</dbReference>
<evidence type="ECO:0008006" key="2">
    <source>
        <dbReference type="Google" id="ProtNLM"/>
    </source>
</evidence>
<protein>
    <recommendedName>
        <fullName evidence="2">Phage tail protein</fullName>
    </recommendedName>
</protein>
<gene>
    <name evidence="1" type="ORF">GHJ91_01355</name>
</gene>
<reference evidence="1" key="1">
    <citation type="journal article" date="2013" name="Genome Biol.">
        <title>Comparative genomics of the core and accessory genomes of 48 Sinorhizobium strains comprising five genospecies.</title>
        <authorList>
            <person name="Sugawara M."/>
            <person name="Epstein B."/>
            <person name="Badgley B.D."/>
            <person name="Unno T."/>
            <person name="Xu L."/>
            <person name="Reese J."/>
            <person name="Gyaneshwar P."/>
            <person name="Denny R."/>
            <person name="Mudge J."/>
            <person name="Bharti A.K."/>
            <person name="Farmer A.D."/>
            <person name="May G.D."/>
            <person name="Woodward J.E."/>
            <person name="Medigue C."/>
            <person name="Vallenet D."/>
            <person name="Lajus A."/>
            <person name="Rouy Z."/>
            <person name="Martinez-Vaz B."/>
            <person name="Tiffin P."/>
            <person name="Young N.D."/>
            <person name="Sadowsky M.J."/>
        </authorList>
    </citation>
    <scope>NUCLEOTIDE SEQUENCE</scope>
    <source>
        <strain evidence="1">M1</strain>
    </source>
</reference>
<dbReference type="EMBL" id="WISB01000008">
    <property type="protein sequence ID" value="MQW67861.1"/>
    <property type="molecule type" value="Genomic_DNA"/>
</dbReference>
<comment type="caution">
    <text evidence="1">The sequence shown here is derived from an EMBL/GenBank/DDBJ whole genome shotgun (WGS) entry which is preliminary data.</text>
</comment>
<sequence>MPIFATAGSKVFIGGALAAKNADFVEADFDAQVWVEVGSMENIGSLGDTSAEITFDDIGKNRTQKLKGTRNAGNCELVMGIDYADAGQIALLAAEKTPHDYAFKIEFNDKPASGASPKNSERLFVAKVMSAAEALDQANNVMKLNATLGINSNVVRVNASAA</sequence>
<organism evidence="1">
    <name type="scientific">Sinorhizobium medicae</name>
    <dbReference type="NCBI Taxonomy" id="110321"/>
    <lineage>
        <taxon>Bacteria</taxon>
        <taxon>Pseudomonadati</taxon>
        <taxon>Pseudomonadota</taxon>
        <taxon>Alphaproteobacteria</taxon>
        <taxon>Hyphomicrobiales</taxon>
        <taxon>Rhizobiaceae</taxon>
        <taxon>Sinorhizobium/Ensifer group</taxon>
        <taxon>Sinorhizobium</taxon>
    </lineage>
</organism>
<proteinExistence type="predicted"/>
<accession>A0A6G1WDQ8</accession>
<dbReference type="AlphaFoldDB" id="A0A6G1WDQ8"/>
<name>A0A6G1WDQ8_9HYPH</name>
<evidence type="ECO:0000313" key="1">
    <source>
        <dbReference type="EMBL" id="MQW67861.1"/>
    </source>
</evidence>
<dbReference type="RefSeq" id="WP_088197309.1">
    <property type="nucleotide sequence ID" value="NZ_WISB01000008.1"/>
</dbReference>